<reference evidence="2" key="1">
    <citation type="journal article" date="2011" name="Nat. Genet.">
        <title>The Arabidopsis lyrata genome sequence and the basis of rapid genome size change.</title>
        <authorList>
            <person name="Hu T.T."/>
            <person name="Pattyn P."/>
            <person name="Bakker E.G."/>
            <person name="Cao J."/>
            <person name="Cheng J.-F."/>
            <person name="Clark R.M."/>
            <person name="Fahlgren N."/>
            <person name="Fawcett J.A."/>
            <person name="Grimwood J."/>
            <person name="Gundlach H."/>
            <person name="Haberer G."/>
            <person name="Hollister J.D."/>
            <person name="Ossowski S."/>
            <person name="Ottilar R.P."/>
            <person name="Salamov A.A."/>
            <person name="Schneeberger K."/>
            <person name="Spannagl M."/>
            <person name="Wang X."/>
            <person name="Yang L."/>
            <person name="Nasrallah M.E."/>
            <person name="Bergelson J."/>
            <person name="Carrington J.C."/>
            <person name="Gaut B.S."/>
            <person name="Schmutz J."/>
            <person name="Mayer K.F.X."/>
            <person name="Van de Peer Y."/>
            <person name="Grigoriev I.V."/>
            <person name="Nordborg M."/>
            <person name="Weigel D."/>
            <person name="Guo Y.-L."/>
        </authorList>
    </citation>
    <scope>NUCLEOTIDE SEQUENCE [LARGE SCALE GENOMIC DNA]</scope>
    <source>
        <strain evidence="2">cv. MN47</strain>
    </source>
</reference>
<proteinExistence type="predicted"/>
<accession>D7LR80</accession>
<evidence type="ECO:0000313" key="1">
    <source>
        <dbReference type="EMBL" id="EFH51591.1"/>
    </source>
</evidence>
<dbReference type="Proteomes" id="UP000008694">
    <property type="component" value="Unassembled WGS sequence"/>
</dbReference>
<dbReference type="AlphaFoldDB" id="D7LR80"/>
<gene>
    <name evidence="1" type="ORF">ARALYDRAFT_664469</name>
</gene>
<evidence type="ECO:0000313" key="2">
    <source>
        <dbReference type="Proteomes" id="UP000008694"/>
    </source>
</evidence>
<dbReference type="Gramene" id="Al_scaffold_0005_504">
    <property type="protein sequence ID" value="Al_scaffold_0005_504"/>
    <property type="gene ID" value="Al_scaffold_0005_504"/>
</dbReference>
<sequence>EIYDALVLKSLPSSRTYSSSITTIGMNEIAKLYTRDWYSSEQESKHLYFHREISIGL</sequence>
<feature type="non-terminal residue" evidence="1">
    <location>
        <position position="1"/>
    </location>
</feature>
<protein>
    <submittedName>
        <fullName evidence="1">Predicted protein</fullName>
    </submittedName>
</protein>
<keyword evidence="2" id="KW-1185">Reference proteome</keyword>
<dbReference type="EMBL" id="GL348717">
    <property type="protein sequence ID" value="EFH51591.1"/>
    <property type="molecule type" value="Genomic_DNA"/>
</dbReference>
<dbReference type="HOGENOM" id="CLU_3002593_0_0_1"/>
<organism evidence="2">
    <name type="scientific">Arabidopsis lyrata subsp. lyrata</name>
    <name type="common">Lyre-leaved rock-cress</name>
    <dbReference type="NCBI Taxonomy" id="81972"/>
    <lineage>
        <taxon>Eukaryota</taxon>
        <taxon>Viridiplantae</taxon>
        <taxon>Streptophyta</taxon>
        <taxon>Embryophyta</taxon>
        <taxon>Tracheophyta</taxon>
        <taxon>Spermatophyta</taxon>
        <taxon>Magnoliopsida</taxon>
        <taxon>eudicotyledons</taxon>
        <taxon>Gunneridae</taxon>
        <taxon>Pentapetalae</taxon>
        <taxon>rosids</taxon>
        <taxon>malvids</taxon>
        <taxon>Brassicales</taxon>
        <taxon>Brassicaceae</taxon>
        <taxon>Camelineae</taxon>
        <taxon>Arabidopsis</taxon>
    </lineage>
</organism>
<name>D7LR80_ARALL</name>